<proteinExistence type="predicted"/>
<feature type="compositionally biased region" description="Basic residues" evidence="1">
    <location>
        <begin position="206"/>
        <end position="216"/>
    </location>
</feature>
<dbReference type="Proteomes" id="UP000467840">
    <property type="component" value="Chromosome 17"/>
</dbReference>
<protein>
    <submittedName>
        <fullName evidence="2">Uncharacterized protein</fullName>
    </submittedName>
</protein>
<sequence length="329" mass="34522">MLAAVVAVTAWNARIMALTSSFSAEIGSEPSNGCGNDGLRVEMLVEDMHSTAIEVDPSLTMPQQGLKKKYNKHRKLIGVAPETSPIAGSNKEIDEHSDVASAKGHPKAMGAGAPTMSQQGLKKKHNKRRNLIGVAPETSPIAGAPTMSQQGLKKKHNKRRNLIGVAPETSPIAGSNKEIDEHSDAASAKGHPKAMGAGAPAMSQRGLKKKHNKRRNLIGVAPETSPIAGSNKEVDEHSDAASVKGHPKAMGAGAPTMSQRGLKKKHNKRRKLIGVPPETSPIAGSNMEIEGQSDVVASAEGFAKAMGPVAMPPSTATTEMGEENYSKLL</sequence>
<keyword evidence="3" id="KW-1185">Reference proteome</keyword>
<feature type="region of interest" description="Disordered" evidence="1">
    <location>
        <begin position="102"/>
        <end position="124"/>
    </location>
</feature>
<evidence type="ECO:0000313" key="2">
    <source>
        <dbReference type="EMBL" id="KAF2308940.1"/>
    </source>
</evidence>
<name>A0A6A6M5M7_HEVBR</name>
<dbReference type="AlphaFoldDB" id="A0A6A6M5M7"/>
<comment type="caution">
    <text evidence="2">The sequence shown here is derived from an EMBL/GenBank/DDBJ whole genome shotgun (WGS) entry which is preliminary data.</text>
</comment>
<feature type="region of interest" description="Disordered" evidence="1">
    <location>
        <begin position="137"/>
        <end position="156"/>
    </location>
</feature>
<evidence type="ECO:0000313" key="3">
    <source>
        <dbReference type="Proteomes" id="UP000467840"/>
    </source>
</evidence>
<evidence type="ECO:0000256" key="1">
    <source>
        <dbReference type="SAM" id="MobiDB-lite"/>
    </source>
</evidence>
<dbReference type="EMBL" id="JAAGAX010000007">
    <property type="protein sequence ID" value="KAF2308940.1"/>
    <property type="molecule type" value="Genomic_DNA"/>
</dbReference>
<feature type="compositionally biased region" description="Basic residues" evidence="1">
    <location>
        <begin position="261"/>
        <end position="272"/>
    </location>
</feature>
<feature type="region of interest" description="Disordered" evidence="1">
    <location>
        <begin position="168"/>
        <end position="289"/>
    </location>
</feature>
<feature type="region of interest" description="Disordered" evidence="1">
    <location>
        <begin position="308"/>
        <end position="329"/>
    </location>
</feature>
<reference evidence="2 3" key="1">
    <citation type="journal article" date="2020" name="Mol. Plant">
        <title>The Chromosome-Based Rubber Tree Genome Provides New Insights into Spurge Genome Evolution and Rubber Biosynthesis.</title>
        <authorList>
            <person name="Liu J."/>
            <person name="Shi C."/>
            <person name="Shi C.C."/>
            <person name="Li W."/>
            <person name="Zhang Q.J."/>
            <person name="Zhang Y."/>
            <person name="Li K."/>
            <person name="Lu H.F."/>
            <person name="Shi C."/>
            <person name="Zhu S.T."/>
            <person name="Xiao Z.Y."/>
            <person name="Nan H."/>
            <person name="Yue Y."/>
            <person name="Zhu X.G."/>
            <person name="Wu Y."/>
            <person name="Hong X.N."/>
            <person name="Fan G.Y."/>
            <person name="Tong Y."/>
            <person name="Zhang D."/>
            <person name="Mao C.L."/>
            <person name="Liu Y.L."/>
            <person name="Hao S.J."/>
            <person name="Liu W.Q."/>
            <person name="Lv M.Q."/>
            <person name="Zhang H.B."/>
            <person name="Liu Y."/>
            <person name="Hu-Tang G.R."/>
            <person name="Wang J.P."/>
            <person name="Wang J.H."/>
            <person name="Sun Y.H."/>
            <person name="Ni S.B."/>
            <person name="Chen W.B."/>
            <person name="Zhang X.C."/>
            <person name="Jiao Y.N."/>
            <person name="Eichler E.E."/>
            <person name="Li G.H."/>
            <person name="Liu X."/>
            <person name="Gao L.Z."/>
        </authorList>
    </citation>
    <scope>NUCLEOTIDE SEQUENCE [LARGE SCALE GENOMIC DNA]</scope>
    <source>
        <strain evidence="3">cv. GT1</strain>
        <tissue evidence="2">Leaf</tissue>
    </source>
</reference>
<gene>
    <name evidence="2" type="ORF">GH714_025104</name>
</gene>
<organism evidence="2 3">
    <name type="scientific">Hevea brasiliensis</name>
    <name type="common">Para rubber tree</name>
    <name type="synonym">Siphonia brasiliensis</name>
    <dbReference type="NCBI Taxonomy" id="3981"/>
    <lineage>
        <taxon>Eukaryota</taxon>
        <taxon>Viridiplantae</taxon>
        <taxon>Streptophyta</taxon>
        <taxon>Embryophyta</taxon>
        <taxon>Tracheophyta</taxon>
        <taxon>Spermatophyta</taxon>
        <taxon>Magnoliopsida</taxon>
        <taxon>eudicotyledons</taxon>
        <taxon>Gunneridae</taxon>
        <taxon>Pentapetalae</taxon>
        <taxon>rosids</taxon>
        <taxon>fabids</taxon>
        <taxon>Malpighiales</taxon>
        <taxon>Euphorbiaceae</taxon>
        <taxon>Crotonoideae</taxon>
        <taxon>Micrandreae</taxon>
        <taxon>Hevea</taxon>
    </lineage>
</organism>
<accession>A0A6A6M5M7</accession>